<dbReference type="InterPro" id="IPR011335">
    <property type="entry name" value="Restrct_endonuc-II-like"/>
</dbReference>
<proteinExistence type="inferred from homology"/>
<organism evidence="4 5">
    <name type="scientific">Jimgerdemannia flammicorona</name>
    <dbReference type="NCBI Taxonomy" id="994334"/>
    <lineage>
        <taxon>Eukaryota</taxon>
        <taxon>Fungi</taxon>
        <taxon>Fungi incertae sedis</taxon>
        <taxon>Mucoromycota</taxon>
        <taxon>Mucoromycotina</taxon>
        <taxon>Endogonomycetes</taxon>
        <taxon>Endogonales</taxon>
        <taxon>Endogonaceae</taxon>
        <taxon>Jimgerdemannia</taxon>
    </lineage>
</organism>
<evidence type="ECO:0000256" key="1">
    <source>
        <dbReference type="ARBA" id="ARBA00022801"/>
    </source>
</evidence>
<dbReference type="PANTHER" id="PTHR13451">
    <property type="entry name" value="CLASS II CROSSOVER JUNCTION ENDONUCLEASE MUS81"/>
    <property type="match status" value="1"/>
</dbReference>
<comment type="similarity">
    <text evidence="2">Belongs to the XPF family.</text>
</comment>
<dbReference type="GO" id="GO:0005634">
    <property type="term" value="C:nucleus"/>
    <property type="evidence" value="ECO:0007669"/>
    <property type="project" value="UniProtKB-SubCell"/>
</dbReference>
<dbReference type="EMBL" id="RBNJ01000088">
    <property type="protein sequence ID" value="RUS35435.1"/>
    <property type="molecule type" value="Genomic_DNA"/>
</dbReference>
<keyword evidence="2" id="KW-0540">Nuclease</keyword>
<comment type="cofactor">
    <cofactor evidence="2">
        <name>Mg(2+)</name>
        <dbReference type="ChEBI" id="CHEBI:18420"/>
    </cofactor>
</comment>
<keyword evidence="2" id="KW-0460">Magnesium</keyword>
<keyword evidence="2" id="KW-0227">DNA damage</keyword>
<feature type="domain" description="ERCC4" evidence="3">
    <location>
        <begin position="7"/>
        <end position="46"/>
    </location>
</feature>
<dbReference type="SUPFAM" id="SSF52980">
    <property type="entry name" value="Restriction endonuclease-like"/>
    <property type="match status" value="1"/>
</dbReference>
<accession>A0A433R0E9</accession>
<dbReference type="GO" id="GO:0048257">
    <property type="term" value="F:3'-flap endonuclease activity"/>
    <property type="evidence" value="ECO:0007669"/>
    <property type="project" value="TreeGrafter"/>
</dbReference>
<evidence type="ECO:0000256" key="2">
    <source>
        <dbReference type="RuleBase" id="RU369042"/>
    </source>
</evidence>
<comment type="function">
    <text evidence="2">Interacts with EME1 to form a DNA structure-specific endonuclease with substrate preference for branched DNA structures with a 5'-end at the branch nick. Typical substrates include 3'-flap structures, D-loops, replication forks and nicked Holliday junctions. May be required in mitosis for the processing of stalled or collapsed replication fork intermediates. May be required in meiosis for the repair of meiosis-specific double strand breaks subsequent to single-end invasion (SEI).</text>
</comment>
<dbReference type="InterPro" id="IPR006166">
    <property type="entry name" value="ERCC4_domain"/>
</dbReference>
<keyword evidence="5" id="KW-1185">Reference proteome</keyword>
<dbReference type="GO" id="GO:0031573">
    <property type="term" value="P:mitotic intra-S DNA damage checkpoint signaling"/>
    <property type="evidence" value="ECO:0007669"/>
    <property type="project" value="TreeGrafter"/>
</dbReference>
<dbReference type="GO" id="GO:0048476">
    <property type="term" value="C:Holliday junction resolvase complex"/>
    <property type="evidence" value="ECO:0007669"/>
    <property type="project" value="UniProtKB-UniRule"/>
</dbReference>
<dbReference type="GO" id="GO:0003677">
    <property type="term" value="F:DNA binding"/>
    <property type="evidence" value="ECO:0007669"/>
    <property type="project" value="UniProtKB-UniRule"/>
</dbReference>
<sequence length="114" mass="13343">MFVAKSSDGHEFVLDIVIERKTVSDLDSSIIDGRYKEQKYRLHKSLLCILSRDQRWGTRGCDDTANFDHFHVQWSADIDEMIGYLATLYTNFVLQYWLSLIREAMTIDALQILH</sequence>
<dbReference type="GO" id="GO:0000727">
    <property type="term" value="P:double-strand break repair via break-induced replication"/>
    <property type="evidence" value="ECO:0007669"/>
    <property type="project" value="UniProtKB-UniRule"/>
</dbReference>
<evidence type="ECO:0000313" key="5">
    <source>
        <dbReference type="Proteomes" id="UP000274822"/>
    </source>
</evidence>
<dbReference type="InterPro" id="IPR033309">
    <property type="entry name" value="Mus81"/>
</dbReference>
<keyword evidence="2" id="KW-0479">Metal-binding</keyword>
<evidence type="ECO:0000259" key="3">
    <source>
        <dbReference type="Pfam" id="PF02732"/>
    </source>
</evidence>
<keyword evidence="2" id="KW-0233">DNA recombination</keyword>
<dbReference type="GO" id="GO:0000712">
    <property type="term" value="P:resolution of meiotic recombination intermediates"/>
    <property type="evidence" value="ECO:0007669"/>
    <property type="project" value="TreeGrafter"/>
</dbReference>
<reference evidence="4 5" key="1">
    <citation type="journal article" date="2018" name="New Phytol.">
        <title>Phylogenomics of Endogonaceae and evolution of mycorrhizas within Mucoromycota.</title>
        <authorList>
            <person name="Chang Y."/>
            <person name="Desiro A."/>
            <person name="Na H."/>
            <person name="Sandor L."/>
            <person name="Lipzen A."/>
            <person name="Clum A."/>
            <person name="Barry K."/>
            <person name="Grigoriev I.V."/>
            <person name="Martin F.M."/>
            <person name="Stajich J.E."/>
            <person name="Smith M.E."/>
            <person name="Bonito G."/>
            <person name="Spatafora J.W."/>
        </authorList>
    </citation>
    <scope>NUCLEOTIDE SEQUENCE [LARGE SCALE GENOMIC DNA]</scope>
    <source>
        <strain evidence="4 5">AD002</strain>
    </source>
</reference>
<keyword evidence="2" id="KW-0255">Endonuclease</keyword>
<dbReference type="Pfam" id="PF02732">
    <property type="entry name" value="ERCC4"/>
    <property type="match status" value="1"/>
</dbReference>
<dbReference type="GO" id="GO:0046872">
    <property type="term" value="F:metal ion binding"/>
    <property type="evidence" value="ECO:0007669"/>
    <property type="project" value="UniProtKB-UniRule"/>
</dbReference>
<dbReference type="Proteomes" id="UP000274822">
    <property type="component" value="Unassembled WGS sequence"/>
</dbReference>
<comment type="subcellular location">
    <subcellularLocation>
        <location evidence="2">Nucleus</location>
    </subcellularLocation>
</comment>
<comment type="caution">
    <text evidence="4">The sequence shown here is derived from an EMBL/GenBank/DDBJ whole genome shotgun (WGS) entry which is preliminary data.</text>
</comment>
<dbReference type="PANTHER" id="PTHR13451:SF0">
    <property type="entry name" value="CROSSOVER JUNCTION ENDONUCLEASE MUS81"/>
    <property type="match status" value="1"/>
</dbReference>
<dbReference type="GO" id="GO:0006308">
    <property type="term" value="P:DNA catabolic process"/>
    <property type="evidence" value="ECO:0007669"/>
    <property type="project" value="UniProtKB-UniRule"/>
</dbReference>
<dbReference type="AlphaFoldDB" id="A0A433R0E9"/>
<name>A0A433R0E9_9FUNG</name>
<dbReference type="EC" id="3.1.22.-" evidence="2"/>
<gene>
    <name evidence="4" type="ORF">BC938DRAFT_483536</name>
</gene>
<dbReference type="Gene3D" id="3.40.50.10130">
    <property type="match status" value="1"/>
</dbReference>
<comment type="subunit">
    <text evidence="2">Interacts with EME1.</text>
</comment>
<evidence type="ECO:0000313" key="4">
    <source>
        <dbReference type="EMBL" id="RUS35435.1"/>
    </source>
</evidence>
<dbReference type="GO" id="GO:0008821">
    <property type="term" value="F:crossover junction DNA endonuclease activity"/>
    <property type="evidence" value="ECO:0007669"/>
    <property type="project" value="UniProtKB-UniRule"/>
</dbReference>
<keyword evidence="1 2" id="KW-0378">Hydrolase</keyword>
<keyword evidence="2" id="KW-0539">Nucleus</keyword>
<protein>
    <recommendedName>
        <fullName evidence="2">Crossover junction endonuclease MUS81</fullName>
        <ecNumber evidence="2">3.1.22.-</ecNumber>
    </recommendedName>
</protein>
<keyword evidence="2" id="KW-0234">DNA repair</keyword>